<sequence>MDSCISSYDSKVTCTVVHWGRTESNYQFQLQKKSDSYVAKESQFFTISSVIEEVALVINNKSGSLVEAEAEEKMSVKVNCGVGVGVGVGGETHNVFVYGSLLADEVVNTLLKRVPPSSPATLSHFHRFKIKDRVYPAILPVENKKVTGRVLLGISGLELHILDEFEDVEYTRTNVQVSLMDNSENLQVHAYVWSNQNDPNLYAEWDFKEWKEVHLNDFVKMTHGFMQELELPESKPRVQTYETFFKQENDKPLKP</sequence>
<dbReference type="Gene3D" id="6.10.250.210">
    <property type="match status" value="1"/>
</dbReference>
<proteinExistence type="inferred from homology"/>
<dbReference type="InterPro" id="IPR036568">
    <property type="entry name" value="GGCT-like_sf"/>
</dbReference>
<comment type="caution">
    <text evidence="7">The sequence shown here is derived from an EMBL/GenBank/DDBJ whole genome shotgun (WGS) entry which is preliminary data.</text>
</comment>
<feature type="domain" description="Gamma-glutamylcyclotransferase AIG2-like" evidence="6">
    <location>
        <begin position="95"/>
        <end position="206"/>
    </location>
</feature>
<evidence type="ECO:0000256" key="5">
    <source>
        <dbReference type="ARBA" id="ARBA00030602"/>
    </source>
</evidence>
<comment type="similarity">
    <text evidence="2">Belongs to the gamma-glutamylcyclotransferase family.</text>
</comment>
<keyword evidence="4" id="KW-0012">Acyltransferase</keyword>
<dbReference type="InterPro" id="IPR013024">
    <property type="entry name" value="GGCT-like"/>
</dbReference>
<dbReference type="EMBL" id="JAYMYQ010000002">
    <property type="protein sequence ID" value="KAK7351449.1"/>
    <property type="molecule type" value="Genomic_DNA"/>
</dbReference>
<protein>
    <recommendedName>
        <fullName evidence="5">Putative gamma-glutamylcyclotransferase</fullName>
    </recommendedName>
</protein>
<dbReference type="CDD" id="cd06661">
    <property type="entry name" value="GGCT_like"/>
    <property type="match status" value="1"/>
</dbReference>
<evidence type="ECO:0000256" key="3">
    <source>
        <dbReference type="ARBA" id="ARBA00022679"/>
    </source>
</evidence>
<dbReference type="Gene3D" id="3.10.490.10">
    <property type="entry name" value="Gamma-glutamyl cyclotransferase-like"/>
    <property type="match status" value="1"/>
</dbReference>
<evidence type="ECO:0000313" key="8">
    <source>
        <dbReference type="Proteomes" id="UP001367508"/>
    </source>
</evidence>
<organism evidence="7 8">
    <name type="scientific">Canavalia gladiata</name>
    <name type="common">Sword bean</name>
    <name type="synonym">Dolichos gladiatus</name>
    <dbReference type="NCBI Taxonomy" id="3824"/>
    <lineage>
        <taxon>Eukaryota</taxon>
        <taxon>Viridiplantae</taxon>
        <taxon>Streptophyta</taxon>
        <taxon>Embryophyta</taxon>
        <taxon>Tracheophyta</taxon>
        <taxon>Spermatophyta</taxon>
        <taxon>Magnoliopsida</taxon>
        <taxon>eudicotyledons</taxon>
        <taxon>Gunneridae</taxon>
        <taxon>Pentapetalae</taxon>
        <taxon>rosids</taxon>
        <taxon>fabids</taxon>
        <taxon>Fabales</taxon>
        <taxon>Fabaceae</taxon>
        <taxon>Papilionoideae</taxon>
        <taxon>50 kb inversion clade</taxon>
        <taxon>NPAAA clade</taxon>
        <taxon>indigoferoid/millettioid clade</taxon>
        <taxon>Phaseoleae</taxon>
        <taxon>Canavalia</taxon>
    </lineage>
</organism>
<evidence type="ECO:0000259" key="6">
    <source>
        <dbReference type="Pfam" id="PF06094"/>
    </source>
</evidence>
<evidence type="ECO:0000256" key="4">
    <source>
        <dbReference type="ARBA" id="ARBA00023315"/>
    </source>
</evidence>
<dbReference type="Proteomes" id="UP001367508">
    <property type="component" value="Unassembled WGS sequence"/>
</dbReference>
<accession>A0AAN9MBH0</accession>
<reference evidence="7 8" key="1">
    <citation type="submission" date="2024-01" db="EMBL/GenBank/DDBJ databases">
        <title>The genomes of 5 underutilized Papilionoideae crops provide insights into root nodulation and disease resistanc.</title>
        <authorList>
            <person name="Jiang F."/>
        </authorList>
    </citation>
    <scope>NUCLEOTIDE SEQUENCE [LARGE SCALE GENOMIC DNA]</scope>
    <source>
        <strain evidence="7">LVBAO_FW01</strain>
        <tissue evidence="7">Leaves</tissue>
    </source>
</reference>
<name>A0AAN9MBH0_CANGL</name>
<keyword evidence="3" id="KW-0808">Transferase</keyword>
<dbReference type="PANTHER" id="PTHR31544:SF2">
    <property type="entry name" value="AIG2-LIKE PROTEIN D"/>
    <property type="match status" value="1"/>
</dbReference>
<comment type="function">
    <text evidence="1">Putative gamma-glutamylcyclotransferase.</text>
</comment>
<dbReference type="Pfam" id="PF06094">
    <property type="entry name" value="GGACT"/>
    <property type="match status" value="1"/>
</dbReference>
<dbReference type="InterPro" id="IPR009288">
    <property type="entry name" value="AIG2-like_dom"/>
</dbReference>
<dbReference type="AlphaFoldDB" id="A0AAN9MBH0"/>
<gene>
    <name evidence="7" type="ORF">VNO77_10929</name>
</gene>
<keyword evidence="8" id="KW-1185">Reference proteome</keyword>
<evidence type="ECO:0000256" key="2">
    <source>
        <dbReference type="ARBA" id="ARBA00008861"/>
    </source>
</evidence>
<dbReference type="GO" id="GO:0016746">
    <property type="term" value="F:acyltransferase activity"/>
    <property type="evidence" value="ECO:0007669"/>
    <property type="project" value="UniProtKB-KW"/>
</dbReference>
<dbReference type="InterPro" id="IPR045038">
    <property type="entry name" value="AIG2-like"/>
</dbReference>
<evidence type="ECO:0000256" key="1">
    <source>
        <dbReference type="ARBA" id="ARBA00002782"/>
    </source>
</evidence>
<dbReference type="SUPFAM" id="SSF110857">
    <property type="entry name" value="Gamma-glutamyl cyclotransferase-like"/>
    <property type="match status" value="1"/>
</dbReference>
<evidence type="ECO:0000313" key="7">
    <source>
        <dbReference type="EMBL" id="KAK7351449.1"/>
    </source>
</evidence>
<dbReference type="PANTHER" id="PTHR31544">
    <property type="entry name" value="AIG2-LIKE PROTEIN D"/>
    <property type="match status" value="1"/>
</dbReference>